<keyword evidence="2" id="KW-1185">Reference proteome</keyword>
<proteinExistence type="predicted"/>
<gene>
    <name evidence="1" type="ORF">PGRI_082830</name>
</gene>
<protein>
    <recommendedName>
        <fullName evidence="3">Ricin B lectin</fullName>
    </recommendedName>
</protein>
<comment type="caution">
    <text evidence="1">The sequence shown here is derived from an EMBL/GenBank/DDBJ whole genome shotgun (WGS) entry which is preliminary data.</text>
</comment>
<dbReference type="Gene3D" id="2.170.15.10">
    <property type="entry name" value="Proaerolysin, chain A, domain 3"/>
    <property type="match status" value="1"/>
</dbReference>
<name>A0A135LSU0_PENPA</name>
<accession>A0A135LSU0</accession>
<evidence type="ECO:0000313" key="1">
    <source>
        <dbReference type="EMBL" id="KXG51999.1"/>
    </source>
</evidence>
<dbReference type="GeneID" id="63711297"/>
<evidence type="ECO:0008006" key="3">
    <source>
        <dbReference type="Google" id="ProtNLM"/>
    </source>
</evidence>
<dbReference type="AlphaFoldDB" id="A0A135LSU0"/>
<evidence type="ECO:0000313" key="2">
    <source>
        <dbReference type="Proteomes" id="UP000070168"/>
    </source>
</evidence>
<dbReference type="EMBL" id="LHQR01000027">
    <property type="protein sequence ID" value="KXG51999.1"/>
    <property type="molecule type" value="Genomic_DNA"/>
</dbReference>
<organism evidence="1 2">
    <name type="scientific">Penicillium patulum</name>
    <name type="common">Penicillium griseofulvum</name>
    <dbReference type="NCBI Taxonomy" id="5078"/>
    <lineage>
        <taxon>Eukaryota</taxon>
        <taxon>Fungi</taxon>
        <taxon>Dikarya</taxon>
        <taxon>Ascomycota</taxon>
        <taxon>Pezizomycotina</taxon>
        <taxon>Eurotiomycetes</taxon>
        <taxon>Eurotiomycetidae</taxon>
        <taxon>Eurotiales</taxon>
        <taxon>Aspergillaceae</taxon>
        <taxon>Penicillium</taxon>
    </lineage>
</organism>
<dbReference type="OrthoDB" id="4948898at2759"/>
<sequence length="228" mass="25922">MAAEVYYPPSGVWFRLYNPKLARYVYARKGFEDVGSISSNEPAYADQWFTFVYHPYHRVSYLKNKIGQLLGIGSLNNESICVSSPDPGEKAIDGGSDVELRPARSKNGESCLRVIFKTHPGYSLQTNSNGKIWPVEPSHFDVNEDDQLWQMVYEDMEFEEIKWDVANGKILGNTPDILRTFHFKNDSPGTMTHVFEVEEKVTHTSQFCTKFGFSFKEVVSSKGILTNP</sequence>
<dbReference type="Proteomes" id="UP000070168">
    <property type="component" value="Unassembled WGS sequence"/>
</dbReference>
<dbReference type="Gene3D" id="2.80.10.50">
    <property type="match status" value="1"/>
</dbReference>
<dbReference type="RefSeq" id="XP_040650535.1">
    <property type="nucleotide sequence ID" value="XM_040795997.1"/>
</dbReference>
<reference evidence="1 2" key="1">
    <citation type="journal article" date="2016" name="BMC Genomics">
        <title>Genome sequencing and secondary metabolism of the postharvest pathogen Penicillium griseofulvum.</title>
        <authorList>
            <person name="Banani H."/>
            <person name="Marcet-Houben M."/>
            <person name="Ballester A.R."/>
            <person name="Abbruscato P."/>
            <person name="Gonzalez-Candelas L."/>
            <person name="Gabaldon T."/>
            <person name="Spadaro D."/>
        </authorList>
    </citation>
    <scope>NUCLEOTIDE SEQUENCE [LARGE SCALE GENOMIC DNA]</scope>
    <source>
        <strain evidence="1 2">PG3</strain>
    </source>
</reference>